<dbReference type="EMBL" id="QOVG01000003">
    <property type="protein sequence ID" value="NDK38345.1"/>
    <property type="molecule type" value="Genomic_DNA"/>
</dbReference>
<dbReference type="SUPFAM" id="SSF51735">
    <property type="entry name" value="NAD(P)-binding Rossmann-fold domains"/>
    <property type="match status" value="1"/>
</dbReference>
<name>A0ABX0A9X7_9GAMM</name>
<keyword evidence="4" id="KW-1185">Reference proteome</keyword>
<protein>
    <submittedName>
        <fullName evidence="3">Nucleoside-diphosphate sugar epimerase</fullName>
    </submittedName>
</protein>
<dbReference type="PANTHER" id="PTHR43318:SF1">
    <property type="entry name" value="POLYSACCHARIDE BIOSYNTHESIS PROTEIN EPSC-RELATED"/>
    <property type="match status" value="1"/>
</dbReference>
<comment type="similarity">
    <text evidence="1">Belongs to the polysaccharide synthase family.</text>
</comment>
<dbReference type="Gene3D" id="3.40.50.720">
    <property type="entry name" value="NAD(P)-binding Rossmann-like Domain"/>
    <property type="match status" value="2"/>
</dbReference>
<feature type="domain" description="Polysaccharide biosynthesis protein CapD-like" evidence="2">
    <location>
        <begin position="44"/>
        <end position="293"/>
    </location>
</feature>
<dbReference type="InterPro" id="IPR003869">
    <property type="entry name" value="Polysac_CapD-like"/>
</dbReference>
<dbReference type="RefSeq" id="WP_162348910.1">
    <property type="nucleotide sequence ID" value="NZ_QOVG01000003.1"/>
</dbReference>
<reference evidence="3 4" key="1">
    <citation type="submission" date="2018-07" db="EMBL/GenBank/DDBJ databases">
        <title>Whole genome Sequencing of Pseudoxanthomonas gei KCTC 32298 (T).</title>
        <authorList>
            <person name="Kumar S."/>
            <person name="Bansal K."/>
            <person name="Kaur A."/>
            <person name="Patil P."/>
            <person name="Sharma S."/>
            <person name="Patil P.B."/>
        </authorList>
    </citation>
    <scope>NUCLEOTIDE SEQUENCE [LARGE SCALE GENOMIC DNA]</scope>
    <source>
        <strain evidence="3 4">KCTC 32298</strain>
    </source>
</reference>
<dbReference type="PANTHER" id="PTHR43318">
    <property type="entry name" value="UDP-N-ACETYLGLUCOSAMINE 4,6-DEHYDRATASE"/>
    <property type="match status" value="1"/>
</dbReference>
<dbReference type="Pfam" id="PF02719">
    <property type="entry name" value="Polysacc_synt_2"/>
    <property type="match status" value="1"/>
</dbReference>
<organism evidence="3 4">
    <name type="scientific">Pseudoxanthomonas gei</name>
    <dbReference type="NCBI Taxonomy" id="1383030"/>
    <lineage>
        <taxon>Bacteria</taxon>
        <taxon>Pseudomonadati</taxon>
        <taxon>Pseudomonadota</taxon>
        <taxon>Gammaproteobacteria</taxon>
        <taxon>Lysobacterales</taxon>
        <taxon>Lysobacteraceae</taxon>
        <taxon>Pseudoxanthomonas</taxon>
    </lineage>
</organism>
<dbReference type="Proteomes" id="UP001429354">
    <property type="component" value="Unassembled WGS sequence"/>
</dbReference>
<comment type="caution">
    <text evidence="3">The sequence shown here is derived from an EMBL/GenBank/DDBJ whole genome shotgun (WGS) entry which is preliminary data.</text>
</comment>
<sequence length="409" mass="44542">MIDAVSYDQQKIDAAVLGRNYSHFTRDLLEQDEALRAAVGAKRVLVVGGGGSIGSATTMLLADLRPGCLHVVDQSENYLAELVRDLRGRPGGLDVSDFRTLPIDYGSPVMGRFLGEAAPYDLVLNFAALKHVRSEKDIYSLLQMIDTNVVRHVRFRRWLKAGGHGRRYFAVSTDKAANPTSLMGASKRLMEDVVFASDLSTSGIDTTARFANVAFSNGSLLQGFLMRLAKGQPLAAPRDTRRYFVSQRESGEICLLSALLGRAGSVLFPRLDPVSELQLLEDIAVRVLDAAGFQAVLFDDEREAREAVAALAREGRWPLLLTALDTSGEKPYEEFVGAGEARTESGLHTLDAVKHVATQALTDDVLAMLEDAVSRVDGAVDKQGIVDAIQRVIPGFTHRETGKSLDDRL</sequence>
<evidence type="ECO:0000313" key="4">
    <source>
        <dbReference type="Proteomes" id="UP001429354"/>
    </source>
</evidence>
<proteinExistence type="inferred from homology"/>
<dbReference type="InterPro" id="IPR051203">
    <property type="entry name" value="Polysaccharide_Synthase-Rel"/>
</dbReference>
<evidence type="ECO:0000259" key="2">
    <source>
        <dbReference type="Pfam" id="PF02719"/>
    </source>
</evidence>
<evidence type="ECO:0000256" key="1">
    <source>
        <dbReference type="ARBA" id="ARBA00007430"/>
    </source>
</evidence>
<gene>
    <name evidence="3" type="ORF">DT603_05750</name>
</gene>
<accession>A0ABX0A9X7</accession>
<evidence type="ECO:0000313" key="3">
    <source>
        <dbReference type="EMBL" id="NDK38345.1"/>
    </source>
</evidence>
<dbReference type="InterPro" id="IPR036291">
    <property type="entry name" value="NAD(P)-bd_dom_sf"/>
</dbReference>